<dbReference type="GeneID" id="7446383"/>
<dbReference type="PANTHER" id="PTHR43116">
    <property type="entry name" value="PEPTIDE CHAIN RELEASE FACTOR 2"/>
    <property type="match status" value="1"/>
</dbReference>
<dbReference type="SMART" id="SM00937">
    <property type="entry name" value="PCRF"/>
    <property type="match status" value="1"/>
</dbReference>
<reference evidence="4 5" key="1">
    <citation type="journal article" date="2004" name="Science">
        <title>The genome of the diatom Thalassiosira pseudonana: ecology, evolution, and metabolism.</title>
        <authorList>
            <person name="Armbrust E.V."/>
            <person name="Berges J.A."/>
            <person name="Bowler C."/>
            <person name="Green B.R."/>
            <person name="Martinez D."/>
            <person name="Putnam N.H."/>
            <person name="Zhou S."/>
            <person name="Allen A.E."/>
            <person name="Apt K.E."/>
            <person name="Bechner M."/>
            <person name="Brzezinski M.A."/>
            <person name="Chaal B.K."/>
            <person name="Chiovitti A."/>
            <person name="Davis A.K."/>
            <person name="Demarest M.S."/>
            <person name="Detter J.C."/>
            <person name="Glavina T."/>
            <person name="Goodstein D."/>
            <person name="Hadi M.Z."/>
            <person name="Hellsten U."/>
            <person name="Hildebrand M."/>
            <person name="Jenkins B.D."/>
            <person name="Jurka J."/>
            <person name="Kapitonov V.V."/>
            <person name="Kroger N."/>
            <person name="Lau W.W."/>
            <person name="Lane T.W."/>
            <person name="Larimer F.W."/>
            <person name="Lippmeier J.C."/>
            <person name="Lucas S."/>
            <person name="Medina M."/>
            <person name="Montsant A."/>
            <person name="Obornik M."/>
            <person name="Parker M.S."/>
            <person name="Palenik B."/>
            <person name="Pazour G.J."/>
            <person name="Richardson P.M."/>
            <person name="Rynearson T.A."/>
            <person name="Saito M.A."/>
            <person name="Schwartz D.C."/>
            <person name="Thamatrakoln K."/>
            <person name="Valentin K."/>
            <person name="Vardi A."/>
            <person name="Wilkerson F.P."/>
            <person name="Rokhsar D.S."/>
        </authorList>
    </citation>
    <scope>NUCLEOTIDE SEQUENCE [LARGE SCALE GENOMIC DNA]</scope>
    <source>
        <strain evidence="4 5">CCMP1335</strain>
    </source>
</reference>
<feature type="non-terminal residue" evidence="4">
    <location>
        <position position="343"/>
    </location>
</feature>
<dbReference type="RefSeq" id="XP_002291280.1">
    <property type="nucleotide sequence ID" value="XM_002291244.1"/>
</dbReference>
<dbReference type="PROSITE" id="PS00745">
    <property type="entry name" value="RF_PROK_I"/>
    <property type="match status" value="1"/>
</dbReference>
<dbReference type="GO" id="GO:0003747">
    <property type="term" value="F:translation release factor activity"/>
    <property type="evidence" value="ECO:0007669"/>
    <property type="project" value="InterPro"/>
</dbReference>
<comment type="similarity">
    <text evidence="1">Belongs to the prokaryotic/mitochondrial release factor family.</text>
</comment>
<dbReference type="PaxDb" id="35128-Thaps34785"/>
<dbReference type="eggNOG" id="KOG2726">
    <property type="taxonomic scope" value="Eukaryota"/>
</dbReference>
<organism evidence="4 5">
    <name type="scientific">Thalassiosira pseudonana</name>
    <name type="common">Marine diatom</name>
    <name type="synonym">Cyclotella nana</name>
    <dbReference type="NCBI Taxonomy" id="35128"/>
    <lineage>
        <taxon>Eukaryota</taxon>
        <taxon>Sar</taxon>
        <taxon>Stramenopiles</taxon>
        <taxon>Ochrophyta</taxon>
        <taxon>Bacillariophyta</taxon>
        <taxon>Coscinodiscophyceae</taxon>
        <taxon>Thalassiosirophycidae</taxon>
        <taxon>Thalassiosirales</taxon>
        <taxon>Thalassiosiraceae</taxon>
        <taxon>Thalassiosira</taxon>
    </lineage>
</organism>
<dbReference type="FunCoup" id="B8C4U4">
    <property type="interactions" value="17"/>
</dbReference>
<dbReference type="Gene3D" id="1.20.58.410">
    <property type="entry name" value="Release factor"/>
    <property type="match status" value="1"/>
</dbReference>
<sequence>IQSRLQDLETETSSPSFWDASNSDRSEVVTREIGRYTRLKGEMEGWERLRGDALGALELLQDLLDGSSGGDNFEEDEDEMILLTFEECQSSAQKLLEQSQKYELQTLLSGPYDSAQCTLQLTAGAGGTEACDWVSMLYRMYMRHAQFMDYKVTVLEESVGDVVGYKSVELLVEGVNAYGWFKGEKGAHRLVRLSPFNANNKRQTTFAGVDVIPLLEEGTVSEIDIPEKELEITTMRSGGKGGQNVNKVETGVRVKHIPSGIAIKCTQERSQSQNKQIALTRLKGQLLVIAQEQQLQSINAIRGDIVEASWGAQIRNYVMQPYKMVKDARSGWETSDVEGVLDG</sequence>
<dbReference type="OMA" id="EMEGWER"/>
<dbReference type="AlphaFoldDB" id="B8C4U4"/>
<proteinExistence type="inferred from homology"/>
<dbReference type="HOGENOM" id="CLU_036856_6_0_1"/>
<gene>
    <name evidence="4" type="ORF">THAPSDRAFT_34785</name>
</gene>
<dbReference type="InterPro" id="IPR045853">
    <property type="entry name" value="Pep_chain_release_fac_I_sf"/>
</dbReference>
<dbReference type="STRING" id="35128.B8C4U4"/>
<evidence type="ECO:0000313" key="5">
    <source>
        <dbReference type="Proteomes" id="UP000001449"/>
    </source>
</evidence>
<dbReference type="GO" id="GO:0005737">
    <property type="term" value="C:cytoplasm"/>
    <property type="evidence" value="ECO:0007669"/>
    <property type="project" value="UniProtKB-ARBA"/>
</dbReference>
<name>B8C4U4_THAPS</name>
<dbReference type="Proteomes" id="UP000001449">
    <property type="component" value="Chromosome 6"/>
</dbReference>
<protein>
    <recommendedName>
        <fullName evidence="3">Prokaryotic-type class I peptide chain release factors domain-containing protein</fullName>
    </recommendedName>
</protein>
<feature type="non-terminal residue" evidence="4">
    <location>
        <position position="1"/>
    </location>
</feature>
<keyword evidence="5" id="KW-1185">Reference proteome</keyword>
<dbReference type="PANTHER" id="PTHR43116:SF3">
    <property type="entry name" value="CLASS I PEPTIDE CHAIN RELEASE FACTOR"/>
    <property type="match status" value="1"/>
</dbReference>
<feature type="region of interest" description="Disordered" evidence="2">
    <location>
        <begin position="1"/>
        <end position="21"/>
    </location>
</feature>
<dbReference type="SUPFAM" id="SSF75620">
    <property type="entry name" value="Release factor"/>
    <property type="match status" value="1"/>
</dbReference>
<dbReference type="Pfam" id="PF03462">
    <property type="entry name" value="PCRF"/>
    <property type="match status" value="1"/>
</dbReference>
<feature type="domain" description="Prokaryotic-type class I peptide chain release factors" evidence="3">
    <location>
        <begin position="236"/>
        <end position="252"/>
    </location>
</feature>
<evidence type="ECO:0000256" key="1">
    <source>
        <dbReference type="ARBA" id="ARBA00010835"/>
    </source>
</evidence>
<evidence type="ECO:0000256" key="2">
    <source>
        <dbReference type="SAM" id="MobiDB-lite"/>
    </source>
</evidence>
<dbReference type="InterPro" id="IPR005139">
    <property type="entry name" value="PCRF"/>
</dbReference>
<evidence type="ECO:0000259" key="3">
    <source>
        <dbReference type="PROSITE" id="PS00745"/>
    </source>
</evidence>
<reference evidence="4 5" key="2">
    <citation type="journal article" date="2008" name="Nature">
        <title>The Phaeodactylum genome reveals the evolutionary history of diatom genomes.</title>
        <authorList>
            <person name="Bowler C."/>
            <person name="Allen A.E."/>
            <person name="Badger J.H."/>
            <person name="Grimwood J."/>
            <person name="Jabbari K."/>
            <person name="Kuo A."/>
            <person name="Maheswari U."/>
            <person name="Martens C."/>
            <person name="Maumus F."/>
            <person name="Otillar R.P."/>
            <person name="Rayko E."/>
            <person name="Salamov A."/>
            <person name="Vandepoele K."/>
            <person name="Beszteri B."/>
            <person name="Gruber A."/>
            <person name="Heijde M."/>
            <person name="Katinka M."/>
            <person name="Mock T."/>
            <person name="Valentin K."/>
            <person name="Verret F."/>
            <person name="Berges J.A."/>
            <person name="Brownlee C."/>
            <person name="Cadoret J.P."/>
            <person name="Chiovitti A."/>
            <person name="Choi C.J."/>
            <person name="Coesel S."/>
            <person name="De Martino A."/>
            <person name="Detter J.C."/>
            <person name="Durkin C."/>
            <person name="Falciatore A."/>
            <person name="Fournet J."/>
            <person name="Haruta M."/>
            <person name="Huysman M.J."/>
            <person name="Jenkins B.D."/>
            <person name="Jiroutova K."/>
            <person name="Jorgensen R.E."/>
            <person name="Joubert Y."/>
            <person name="Kaplan A."/>
            <person name="Kroger N."/>
            <person name="Kroth P.G."/>
            <person name="La Roche J."/>
            <person name="Lindquist E."/>
            <person name="Lommer M."/>
            <person name="Martin-Jezequel V."/>
            <person name="Lopez P.J."/>
            <person name="Lucas S."/>
            <person name="Mangogna M."/>
            <person name="McGinnis K."/>
            <person name="Medlin L.K."/>
            <person name="Montsant A."/>
            <person name="Oudot-Le Secq M.P."/>
            <person name="Napoli C."/>
            <person name="Obornik M."/>
            <person name="Parker M.S."/>
            <person name="Petit J.L."/>
            <person name="Porcel B.M."/>
            <person name="Poulsen N."/>
            <person name="Robison M."/>
            <person name="Rychlewski L."/>
            <person name="Rynearson T.A."/>
            <person name="Schmutz J."/>
            <person name="Shapiro H."/>
            <person name="Siaut M."/>
            <person name="Stanley M."/>
            <person name="Sussman M.R."/>
            <person name="Taylor A.R."/>
            <person name="Vardi A."/>
            <person name="von Dassow P."/>
            <person name="Vyverman W."/>
            <person name="Willis A."/>
            <person name="Wyrwicz L.S."/>
            <person name="Rokhsar D.S."/>
            <person name="Weissenbach J."/>
            <person name="Armbrust E.V."/>
            <person name="Green B.R."/>
            <person name="Van de Peer Y."/>
            <person name="Grigoriev I.V."/>
        </authorList>
    </citation>
    <scope>NUCLEOTIDE SEQUENCE [LARGE SCALE GENOMIC DNA]</scope>
    <source>
        <strain evidence="4 5">CCMP1335</strain>
    </source>
</reference>
<dbReference type="InParanoid" id="B8C4U4"/>
<evidence type="ECO:0000313" key="4">
    <source>
        <dbReference type="EMBL" id="EED91387.1"/>
    </source>
</evidence>
<dbReference type="KEGG" id="tps:THAPSDRAFT_34785"/>
<dbReference type="Gene3D" id="3.30.70.1660">
    <property type="match status" value="1"/>
</dbReference>
<accession>B8C4U4</accession>
<dbReference type="Gene3D" id="3.30.160.20">
    <property type="match status" value="1"/>
</dbReference>
<dbReference type="InterPro" id="IPR000352">
    <property type="entry name" value="Pep_chain_release_fac_I"/>
</dbReference>
<dbReference type="EMBL" id="CM000643">
    <property type="protein sequence ID" value="EED91387.1"/>
    <property type="molecule type" value="Genomic_DNA"/>
</dbReference>
<dbReference type="Pfam" id="PF00472">
    <property type="entry name" value="RF-1"/>
    <property type="match status" value="1"/>
</dbReference>